<comment type="caution">
    <text evidence="2">The sequence shown here is derived from an EMBL/GenBank/DDBJ whole genome shotgun (WGS) entry which is preliminary data.</text>
</comment>
<accession>A0A1F7W4A3</accession>
<feature type="compositionally biased region" description="Polar residues" evidence="1">
    <location>
        <begin position="22"/>
        <end position="32"/>
    </location>
</feature>
<feature type="region of interest" description="Disordered" evidence="1">
    <location>
        <begin position="1"/>
        <end position="32"/>
    </location>
</feature>
<evidence type="ECO:0000256" key="1">
    <source>
        <dbReference type="SAM" id="MobiDB-lite"/>
    </source>
</evidence>
<name>A0A1F7W4A3_9BACT</name>
<gene>
    <name evidence="2" type="ORF">A2318_01655</name>
</gene>
<sequence length="127" mass="14694">MVETDEEEAFLANRRPRREKQPSNATQSPGDSIQFSYFEWDWKENAPVDEIFKAVERLSKDGKLATVFDVHFDGDAYAKVVMAHGGTQQMAQHILDQFFRFEHGTFYPADMMGYDNDEPRKVRGVRA</sequence>
<proteinExistence type="predicted"/>
<reference evidence="2 3" key="1">
    <citation type="journal article" date="2016" name="Nat. Commun.">
        <title>Thousands of microbial genomes shed light on interconnected biogeochemical processes in an aquifer system.</title>
        <authorList>
            <person name="Anantharaman K."/>
            <person name="Brown C.T."/>
            <person name="Hug L.A."/>
            <person name="Sharon I."/>
            <person name="Castelle C.J."/>
            <person name="Probst A.J."/>
            <person name="Thomas B.C."/>
            <person name="Singh A."/>
            <person name="Wilkins M.J."/>
            <person name="Karaoz U."/>
            <person name="Brodie E.L."/>
            <person name="Williams K.H."/>
            <person name="Hubbard S.S."/>
            <person name="Banfield J.F."/>
        </authorList>
    </citation>
    <scope>NUCLEOTIDE SEQUENCE [LARGE SCALE GENOMIC DNA]</scope>
</reference>
<dbReference type="EMBL" id="MGFD01000046">
    <property type="protein sequence ID" value="OGL97466.1"/>
    <property type="molecule type" value="Genomic_DNA"/>
</dbReference>
<dbReference type="AlphaFoldDB" id="A0A1F7W4A3"/>
<organism evidence="2 3">
    <name type="scientific">Candidatus Uhrbacteria bacterium RIFOXYB2_FULL_45_11</name>
    <dbReference type="NCBI Taxonomy" id="1802421"/>
    <lineage>
        <taxon>Bacteria</taxon>
        <taxon>Candidatus Uhriibacteriota</taxon>
    </lineage>
</organism>
<protein>
    <submittedName>
        <fullName evidence="2">Uncharacterized protein</fullName>
    </submittedName>
</protein>
<evidence type="ECO:0000313" key="2">
    <source>
        <dbReference type="EMBL" id="OGL97466.1"/>
    </source>
</evidence>
<evidence type="ECO:0000313" key="3">
    <source>
        <dbReference type="Proteomes" id="UP000177331"/>
    </source>
</evidence>
<dbReference type="Proteomes" id="UP000177331">
    <property type="component" value="Unassembled WGS sequence"/>
</dbReference>